<evidence type="ECO:0000313" key="2">
    <source>
        <dbReference type="Proteomes" id="UP000704762"/>
    </source>
</evidence>
<sequence>MTGVDSREFMPILSVGRHRNPRKGACFMEMASYLAGEPWTDDPACTHPLLSSLARLVNDNTSDRARSALAVLVPEVIGLNGDGLRWYALIARTAAIAALSESPAERQNALAVGLLTTERMLAQLDGRPRDSLSQPTREALERTPLAARWASRFWVGAKPGPGAYVRRSAPAIVRFSVHGILSSTAPDPDARLRALLVAEINVCKTLLTDATHLEESRVNLGRSLRAIP</sequence>
<evidence type="ECO:0000313" key="1">
    <source>
        <dbReference type="EMBL" id="MBM7797356.1"/>
    </source>
</evidence>
<name>A0ABS2RGN6_9ACTN</name>
<proteinExistence type="predicted"/>
<reference evidence="1 2" key="1">
    <citation type="submission" date="2021-01" db="EMBL/GenBank/DDBJ databases">
        <title>Sequencing the genomes of 1000 actinobacteria strains.</title>
        <authorList>
            <person name="Klenk H.-P."/>
        </authorList>
    </citation>
    <scope>NUCLEOTIDE SEQUENCE [LARGE SCALE GENOMIC DNA]</scope>
    <source>
        <strain evidence="1 2">DSM 18662</strain>
    </source>
</reference>
<protein>
    <submittedName>
        <fullName evidence="1">Uncharacterized protein</fullName>
    </submittedName>
</protein>
<gene>
    <name evidence="1" type="ORF">JOE57_000277</name>
</gene>
<dbReference type="Proteomes" id="UP000704762">
    <property type="component" value="Unassembled WGS sequence"/>
</dbReference>
<dbReference type="RefSeq" id="WP_204916065.1">
    <property type="nucleotide sequence ID" value="NZ_BAAAQP010000003.1"/>
</dbReference>
<dbReference type="EMBL" id="JAFBCF010000001">
    <property type="protein sequence ID" value="MBM7797356.1"/>
    <property type="molecule type" value="Genomic_DNA"/>
</dbReference>
<keyword evidence="2" id="KW-1185">Reference proteome</keyword>
<comment type="caution">
    <text evidence="1">The sequence shown here is derived from an EMBL/GenBank/DDBJ whole genome shotgun (WGS) entry which is preliminary data.</text>
</comment>
<accession>A0ABS2RGN6</accession>
<organism evidence="1 2">
    <name type="scientific">Microlunatus panaciterrae</name>
    <dbReference type="NCBI Taxonomy" id="400768"/>
    <lineage>
        <taxon>Bacteria</taxon>
        <taxon>Bacillati</taxon>
        <taxon>Actinomycetota</taxon>
        <taxon>Actinomycetes</taxon>
        <taxon>Propionibacteriales</taxon>
        <taxon>Propionibacteriaceae</taxon>
        <taxon>Microlunatus</taxon>
    </lineage>
</organism>